<evidence type="ECO:0000256" key="7">
    <source>
        <dbReference type="SAM" id="MobiDB-lite"/>
    </source>
</evidence>
<accession>A0AA88GYW6</accession>
<feature type="domain" description="RWP-RK" evidence="8">
    <location>
        <begin position="1"/>
        <end position="74"/>
    </location>
</feature>
<comment type="caution">
    <text evidence="9">The sequence shown here is derived from an EMBL/GenBank/DDBJ whole genome shotgun (WGS) entry which is preliminary data.</text>
</comment>
<evidence type="ECO:0000256" key="3">
    <source>
        <dbReference type="ARBA" id="ARBA00023054"/>
    </source>
</evidence>
<name>A0AA88GYW6_NAELO</name>
<feature type="region of interest" description="Disordered" evidence="7">
    <location>
        <begin position="186"/>
        <end position="243"/>
    </location>
</feature>
<protein>
    <recommendedName>
        <fullName evidence="8">RWP-RK domain-containing protein</fullName>
    </recommendedName>
</protein>
<feature type="region of interest" description="Disordered" evidence="7">
    <location>
        <begin position="440"/>
        <end position="467"/>
    </location>
</feature>
<feature type="compositionally biased region" description="Polar residues" evidence="7">
    <location>
        <begin position="447"/>
        <end position="461"/>
    </location>
</feature>
<keyword evidence="10" id="KW-1185">Reference proteome</keyword>
<dbReference type="PROSITE" id="PS51519">
    <property type="entry name" value="RWP_RK"/>
    <property type="match status" value="1"/>
</dbReference>
<dbReference type="Proteomes" id="UP000816034">
    <property type="component" value="Unassembled WGS sequence"/>
</dbReference>
<feature type="compositionally biased region" description="Low complexity" evidence="7">
    <location>
        <begin position="205"/>
        <end position="227"/>
    </location>
</feature>
<dbReference type="GeneID" id="68093489"/>
<evidence type="ECO:0000256" key="2">
    <source>
        <dbReference type="ARBA" id="ARBA00023015"/>
    </source>
</evidence>
<evidence type="ECO:0000313" key="10">
    <source>
        <dbReference type="Proteomes" id="UP000816034"/>
    </source>
</evidence>
<dbReference type="InterPro" id="IPR044607">
    <property type="entry name" value="RKD-like"/>
</dbReference>
<dbReference type="AlphaFoldDB" id="A0AA88GYW6"/>
<evidence type="ECO:0000256" key="5">
    <source>
        <dbReference type="ARBA" id="ARBA00023163"/>
    </source>
</evidence>
<feature type="compositionally biased region" description="Polar residues" evidence="7">
    <location>
        <begin position="411"/>
        <end position="429"/>
    </location>
</feature>
<dbReference type="PANTHER" id="PTHR46373">
    <property type="entry name" value="PROTEIN RKD4"/>
    <property type="match status" value="1"/>
</dbReference>
<keyword evidence="2" id="KW-0805">Transcription regulation</keyword>
<dbReference type="GO" id="GO:0003677">
    <property type="term" value="F:DNA binding"/>
    <property type="evidence" value="ECO:0007669"/>
    <property type="project" value="UniProtKB-KW"/>
</dbReference>
<keyword evidence="4" id="KW-0238">DNA-binding</keyword>
<dbReference type="Pfam" id="PF02042">
    <property type="entry name" value="RWP-RK"/>
    <property type="match status" value="1"/>
</dbReference>
<dbReference type="InterPro" id="IPR003035">
    <property type="entry name" value="RWP-RK_dom"/>
</dbReference>
<evidence type="ECO:0000313" key="9">
    <source>
        <dbReference type="EMBL" id="KAG2388183.1"/>
    </source>
</evidence>
<evidence type="ECO:0000259" key="8">
    <source>
        <dbReference type="PROSITE" id="PS51519"/>
    </source>
</evidence>
<keyword evidence="3" id="KW-0175">Coiled coil</keyword>
<gene>
    <name evidence="9" type="ORF">C9374_001033</name>
</gene>
<comment type="function">
    <text evidence="1">Putative transcription factor.</text>
</comment>
<dbReference type="PANTHER" id="PTHR46373:SF2">
    <property type="entry name" value="RWP-RK DOMAIN-CONTAINING PROTEIN"/>
    <property type="match status" value="1"/>
</dbReference>
<proteinExistence type="predicted"/>
<dbReference type="GO" id="GO:0003700">
    <property type="term" value="F:DNA-binding transcription factor activity"/>
    <property type="evidence" value="ECO:0007669"/>
    <property type="project" value="InterPro"/>
</dbReference>
<evidence type="ECO:0000256" key="1">
    <source>
        <dbReference type="ARBA" id="ARBA00004049"/>
    </source>
</evidence>
<dbReference type="RefSeq" id="XP_044552175.1">
    <property type="nucleotide sequence ID" value="XM_044685862.1"/>
</dbReference>
<evidence type="ECO:0000256" key="6">
    <source>
        <dbReference type="ARBA" id="ARBA00023242"/>
    </source>
</evidence>
<feature type="region of interest" description="Disordered" evidence="7">
    <location>
        <begin position="411"/>
        <end position="430"/>
    </location>
</feature>
<organism evidence="9 10">
    <name type="scientific">Naegleria lovaniensis</name>
    <name type="common">Amoeba</name>
    <dbReference type="NCBI Taxonomy" id="51637"/>
    <lineage>
        <taxon>Eukaryota</taxon>
        <taxon>Discoba</taxon>
        <taxon>Heterolobosea</taxon>
        <taxon>Tetramitia</taxon>
        <taxon>Eutetramitia</taxon>
        <taxon>Vahlkampfiidae</taxon>
        <taxon>Naegleria</taxon>
    </lineage>
</organism>
<keyword evidence="5" id="KW-0804">Transcription</keyword>
<sequence>MSLSEYVRREDLKSLYALPMKEASKKLGVSESSLRNICRKHNIERWPYRKFQQLDAHIASLQNVEASQQSAQQREMIESLLRARSILEENPNMTCEMAILQANKQIMSNNPNASSQDMTAVMMMMMMNSASQEDSSPTISSCAESVAQSSAQMNPSNNHHAQNGANFVPIYPVHVTSHLSASAALSAMARRKKPTHGELISPTPSNNMIHNSNIPNLNNNNGWNSSSMMTMGQRSMPQQQQPNQHMIDPTAMLKQHVNTRFTDTELMQSYATINNGNIPIMIIDPHQQQQQQHHSPQLNSPFSQEFSERRFAVSHRDSVALKSGFLTPTQNYPVNGNNAFMMNNNNTTLPYGVAPMDENENVMMDSNAGEMNHMMSHEMASHYLAQQQQFHQQQQQQPMNMQHVQITTTNADGLMDPNSNELSPNGDLTSKSRHISLLKQARKQLPQPRSLSTSTATQRPLNTHHPL</sequence>
<evidence type="ECO:0000256" key="4">
    <source>
        <dbReference type="ARBA" id="ARBA00023125"/>
    </source>
</evidence>
<reference evidence="9 10" key="1">
    <citation type="journal article" date="2018" name="BMC Genomics">
        <title>The genome of Naegleria lovaniensis, the basis for a comparative approach to unravel pathogenicity factors of the human pathogenic amoeba N. fowleri.</title>
        <authorList>
            <person name="Liechti N."/>
            <person name="Schurch N."/>
            <person name="Bruggmann R."/>
            <person name="Wittwer M."/>
        </authorList>
    </citation>
    <scope>NUCLEOTIDE SEQUENCE [LARGE SCALE GENOMIC DNA]</scope>
    <source>
        <strain evidence="9 10">ATCC 30569</strain>
    </source>
</reference>
<dbReference type="EMBL" id="PYSW02000011">
    <property type="protein sequence ID" value="KAG2388183.1"/>
    <property type="molecule type" value="Genomic_DNA"/>
</dbReference>
<keyword evidence="6" id="KW-0539">Nucleus</keyword>